<organism evidence="3 4">
    <name type="scientific">Triparma strigata</name>
    <dbReference type="NCBI Taxonomy" id="1606541"/>
    <lineage>
        <taxon>Eukaryota</taxon>
        <taxon>Sar</taxon>
        <taxon>Stramenopiles</taxon>
        <taxon>Ochrophyta</taxon>
        <taxon>Bolidophyceae</taxon>
        <taxon>Parmales</taxon>
        <taxon>Triparmaceae</taxon>
        <taxon>Triparma</taxon>
    </lineage>
</organism>
<gene>
    <name evidence="3" type="ORF">TrST_g10883</name>
</gene>
<keyword evidence="2" id="KW-0732">Signal</keyword>
<feature type="transmembrane region" description="Helical" evidence="1">
    <location>
        <begin position="243"/>
        <end position="263"/>
    </location>
</feature>
<evidence type="ECO:0000313" key="3">
    <source>
        <dbReference type="EMBL" id="GMH56735.1"/>
    </source>
</evidence>
<keyword evidence="1" id="KW-0812">Transmembrane</keyword>
<dbReference type="EMBL" id="BRXY01000041">
    <property type="protein sequence ID" value="GMH56735.1"/>
    <property type="molecule type" value="Genomic_DNA"/>
</dbReference>
<dbReference type="AlphaFoldDB" id="A0A9W7DWH9"/>
<name>A0A9W7DWH9_9STRA</name>
<accession>A0A9W7DWH9</accession>
<evidence type="ECO:0000256" key="2">
    <source>
        <dbReference type="SAM" id="SignalP"/>
    </source>
</evidence>
<dbReference type="OrthoDB" id="47210at2759"/>
<feature type="transmembrane region" description="Helical" evidence="1">
    <location>
        <begin position="155"/>
        <end position="173"/>
    </location>
</feature>
<feature type="transmembrane region" description="Helical" evidence="1">
    <location>
        <begin position="78"/>
        <end position="99"/>
    </location>
</feature>
<reference evidence="4" key="1">
    <citation type="journal article" date="2023" name="Commun. Biol.">
        <title>Genome analysis of Parmales, the sister group of diatoms, reveals the evolutionary specialization of diatoms from phago-mixotrophs to photoautotrophs.</title>
        <authorList>
            <person name="Ban H."/>
            <person name="Sato S."/>
            <person name="Yoshikawa S."/>
            <person name="Yamada K."/>
            <person name="Nakamura Y."/>
            <person name="Ichinomiya M."/>
            <person name="Sato N."/>
            <person name="Blanc-Mathieu R."/>
            <person name="Endo H."/>
            <person name="Kuwata A."/>
            <person name="Ogata H."/>
        </authorList>
    </citation>
    <scope>NUCLEOTIDE SEQUENCE [LARGE SCALE GENOMIC DNA]</scope>
    <source>
        <strain evidence="4">NIES 3701</strain>
    </source>
</reference>
<keyword evidence="4" id="KW-1185">Reference proteome</keyword>
<keyword evidence="1" id="KW-0472">Membrane</keyword>
<evidence type="ECO:0000256" key="1">
    <source>
        <dbReference type="SAM" id="Phobius"/>
    </source>
</evidence>
<feature type="transmembrane region" description="Helical" evidence="1">
    <location>
        <begin position="120"/>
        <end position="143"/>
    </location>
</feature>
<feature type="transmembrane region" description="Helical" evidence="1">
    <location>
        <begin position="200"/>
        <end position="223"/>
    </location>
</feature>
<sequence>MRFLTFTAAAILTWNGAQSFVAPSIQSRPTFTSIPHSTQLSPATPSTLSSFTSSSLKSIQSDEFEGGGFLEKINVPYLAFYAAFLTFAFTLAPGEVNSASDTALINELLSNPLHPDTNHLWFTIWNYFAVVPLSLAALLLPGAKKSSALGLPPSPFIAGAGALGFFSLGPLMITRKAVTDVSKSEDCGFFTRNVFESKPFAVILTLLAFSVPFTSGLASDFIAGEDFSCLVNGFVDLASSSRFVTVATSDLIVMSAISASLIPEDRERRGMDPTLPIYALLPGIGPCIHIFLRDELPE</sequence>
<feature type="chain" id="PRO_5040899271" evidence="2">
    <location>
        <begin position="20"/>
        <end position="298"/>
    </location>
</feature>
<dbReference type="PANTHER" id="PTHR36009">
    <property type="match status" value="1"/>
</dbReference>
<dbReference type="PANTHER" id="PTHR36009:SF3">
    <property type="entry name" value="TRANSMEMBRANE PROTEIN"/>
    <property type="match status" value="1"/>
</dbReference>
<protein>
    <submittedName>
        <fullName evidence="3">Uncharacterized protein</fullName>
    </submittedName>
</protein>
<comment type="caution">
    <text evidence="3">The sequence shown here is derived from an EMBL/GenBank/DDBJ whole genome shotgun (WGS) entry which is preliminary data.</text>
</comment>
<dbReference type="Proteomes" id="UP001165085">
    <property type="component" value="Unassembled WGS sequence"/>
</dbReference>
<feature type="transmembrane region" description="Helical" evidence="1">
    <location>
        <begin position="275"/>
        <end position="292"/>
    </location>
</feature>
<feature type="signal peptide" evidence="2">
    <location>
        <begin position="1"/>
        <end position="19"/>
    </location>
</feature>
<proteinExistence type="predicted"/>
<keyword evidence="1" id="KW-1133">Transmembrane helix</keyword>
<evidence type="ECO:0000313" key="4">
    <source>
        <dbReference type="Proteomes" id="UP001165085"/>
    </source>
</evidence>